<dbReference type="InterPro" id="IPR002466">
    <property type="entry name" value="A_deamin"/>
</dbReference>
<comment type="function">
    <text evidence="6">Specifically deaminates adenosine-37 to inosine in tRNA-Ala.</text>
</comment>
<organism evidence="14 15">
    <name type="scientific">Lymnaea stagnalis</name>
    <name type="common">Great pond snail</name>
    <name type="synonym">Helix stagnalis</name>
    <dbReference type="NCBI Taxonomy" id="6523"/>
    <lineage>
        <taxon>Eukaryota</taxon>
        <taxon>Metazoa</taxon>
        <taxon>Spiralia</taxon>
        <taxon>Lophotrochozoa</taxon>
        <taxon>Mollusca</taxon>
        <taxon>Gastropoda</taxon>
        <taxon>Heterobranchia</taxon>
        <taxon>Euthyneura</taxon>
        <taxon>Panpulmonata</taxon>
        <taxon>Hygrophila</taxon>
        <taxon>Lymnaeoidea</taxon>
        <taxon>Lymnaeidae</taxon>
        <taxon>Lymnaea</taxon>
    </lineage>
</organism>
<dbReference type="Pfam" id="PF02137">
    <property type="entry name" value="A_deamin"/>
    <property type="match status" value="1"/>
</dbReference>
<evidence type="ECO:0000256" key="3">
    <source>
        <dbReference type="ARBA" id="ARBA00022801"/>
    </source>
</evidence>
<dbReference type="GO" id="GO:0003723">
    <property type="term" value="F:RNA binding"/>
    <property type="evidence" value="ECO:0007669"/>
    <property type="project" value="InterPro"/>
</dbReference>
<feature type="region of interest" description="Disordered" evidence="12">
    <location>
        <begin position="216"/>
        <end position="235"/>
    </location>
</feature>
<dbReference type="SMART" id="SM00552">
    <property type="entry name" value="ADEAMc"/>
    <property type="match status" value="1"/>
</dbReference>
<dbReference type="PANTHER" id="PTHR46516">
    <property type="entry name" value="TRNA-SPECIFIC ADENOSINE DEAMINASE 1"/>
    <property type="match status" value="1"/>
</dbReference>
<reference evidence="14 15" key="1">
    <citation type="submission" date="2024-04" db="EMBL/GenBank/DDBJ databases">
        <authorList>
            <consortium name="Genoscope - CEA"/>
            <person name="William W."/>
        </authorList>
    </citation>
    <scope>NUCLEOTIDE SEQUENCE [LARGE SCALE GENOMIC DNA]</scope>
</reference>
<keyword evidence="3" id="KW-0378">Hydrolase</keyword>
<evidence type="ECO:0000256" key="11">
    <source>
        <dbReference type="ARBA" id="ARBA00047635"/>
    </source>
</evidence>
<dbReference type="AlphaFoldDB" id="A0AAV2HN54"/>
<dbReference type="PROSITE" id="PS50141">
    <property type="entry name" value="A_DEAMIN_EDITASE"/>
    <property type="match status" value="1"/>
</dbReference>
<dbReference type="Proteomes" id="UP001497497">
    <property type="component" value="Unassembled WGS sequence"/>
</dbReference>
<keyword evidence="15" id="KW-1185">Reference proteome</keyword>
<evidence type="ECO:0000256" key="4">
    <source>
        <dbReference type="ARBA" id="ARBA00022833"/>
    </source>
</evidence>
<evidence type="ECO:0000256" key="9">
    <source>
        <dbReference type="ARBA" id="ARBA00040502"/>
    </source>
</evidence>
<comment type="catalytic activity">
    <reaction evidence="11">
        <text>adenosine(37) in tRNA(Ala) + H2O + H(+) = inosine(37) in tRNA(Ala) + NH4(+)</text>
        <dbReference type="Rhea" id="RHEA:50968"/>
        <dbReference type="Rhea" id="RHEA-COMP:12855"/>
        <dbReference type="Rhea" id="RHEA-COMP:12856"/>
        <dbReference type="ChEBI" id="CHEBI:15377"/>
        <dbReference type="ChEBI" id="CHEBI:15378"/>
        <dbReference type="ChEBI" id="CHEBI:28938"/>
        <dbReference type="ChEBI" id="CHEBI:74411"/>
        <dbReference type="ChEBI" id="CHEBI:82852"/>
        <dbReference type="EC" id="3.5.4.34"/>
    </reaction>
</comment>
<evidence type="ECO:0000256" key="7">
    <source>
        <dbReference type="ARBA" id="ARBA00038326"/>
    </source>
</evidence>
<dbReference type="EC" id="3.5.4.34" evidence="8"/>
<dbReference type="PANTHER" id="PTHR46516:SF1">
    <property type="entry name" value="TRNA-SPECIFIC ADENOSINE DEAMINASE 1"/>
    <property type="match status" value="1"/>
</dbReference>
<protein>
    <recommendedName>
        <fullName evidence="9">tRNA-specific adenosine deaminase 1</fullName>
        <ecNumber evidence="8">3.5.4.34</ecNumber>
    </recommendedName>
    <alternativeName>
        <fullName evidence="10">tRNA-specific adenosine-37 deaminase</fullName>
    </alternativeName>
</protein>
<evidence type="ECO:0000256" key="6">
    <source>
        <dbReference type="ARBA" id="ARBA00037784"/>
    </source>
</evidence>
<sequence>MLPNRLEDFSPDFADDIADCAFISYKELPKKGKPQHNKEWTLLAAIIMKIENQTDTTLKTVALATGSKCIGKSKMSPNGDILNDSHAEVLARRAFLRFLYEELSKAFNNNTSLVFLPPDKNYQWSLRPGVTFHLFASQTPCGDASIFAKENIQDESAPMLDENLPNSLSLKSSQWPETSVSMTANKNSPCSNSSSKRKRKHSEDEDDFGQICEKQSKTSLQSLAPEPNSDDLNDIYRTGAKCVPGGEQDPLAPASGYHTVGILRTKPGRGERTESMSCSDKISKWNVLGCQGALLSIFLDEPIYLTSIVVGKCPYNEDAMRRALYSRISLLSMYLPSPYKCHQPIFLQATNKEFEASKLKVSTEQNEKTRTCSQSSRIVPSAAAIIWYLSESSSHDVTVNGRRQGITKNDIHKPKARSSVCSVSLFHCFNDLVSKIDRSRLPNCLSNVKMRELSYCETKCLAKNYQNAWSTLREKVYDTWILKSRDLLQFHLDVI</sequence>
<evidence type="ECO:0000256" key="2">
    <source>
        <dbReference type="ARBA" id="ARBA00022723"/>
    </source>
</evidence>
<keyword evidence="4" id="KW-0862">Zinc</keyword>
<comment type="cofactor">
    <cofactor evidence="5">
        <name>1D-myo-inositol hexakisphosphate</name>
        <dbReference type="ChEBI" id="CHEBI:58130"/>
    </cofactor>
</comment>
<accession>A0AAV2HN54</accession>
<proteinExistence type="inferred from homology"/>
<name>A0AAV2HN54_LYMST</name>
<dbReference type="GO" id="GO:0043829">
    <property type="term" value="F:tRNA-specific adenosine-37 deaminase activity"/>
    <property type="evidence" value="ECO:0007669"/>
    <property type="project" value="UniProtKB-EC"/>
</dbReference>
<dbReference type="GO" id="GO:0008033">
    <property type="term" value="P:tRNA processing"/>
    <property type="evidence" value="ECO:0007669"/>
    <property type="project" value="UniProtKB-KW"/>
</dbReference>
<dbReference type="GO" id="GO:0046872">
    <property type="term" value="F:metal ion binding"/>
    <property type="evidence" value="ECO:0007669"/>
    <property type="project" value="UniProtKB-KW"/>
</dbReference>
<comment type="caution">
    <text evidence="14">The sequence shown here is derived from an EMBL/GenBank/DDBJ whole genome shotgun (WGS) entry which is preliminary data.</text>
</comment>
<dbReference type="EMBL" id="CAXITT010000196">
    <property type="protein sequence ID" value="CAL1535267.1"/>
    <property type="molecule type" value="Genomic_DNA"/>
</dbReference>
<evidence type="ECO:0000313" key="14">
    <source>
        <dbReference type="EMBL" id="CAL1535267.1"/>
    </source>
</evidence>
<keyword evidence="2" id="KW-0479">Metal-binding</keyword>
<comment type="similarity">
    <text evidence="7">Belongs to the ADAT1 family.</text>
</comment>
<evidence type="ECO:0000256" key="8">
    <source>
        <dbReference type="ARBA" id="ARBA00038940"/>
    </source>
</evidence>
<gene>
    <name evidence="14" type="ORF">GSLYS_00009227001</name>
</gene>
<feature type="compositionally biased region" description="Polar residues" evidence="12">
    <location>
        <begin position="164"/>
        <end position="184"/>
    </location>
</feature>
<evidence type="ECO:0000256" key="12">
    <source>
        <dbReference type="SAM" id="MobiDB-lite"/>
    </source>
</evidence>
<evidence type="ECO:0000256" key="10">
    <source>
        <dbReference type="ARBA" id="ARBA00041760"/>
    </source>
</evidence>
<evidence type="ECO:0000256" key="5">
    <source>
        <dbReference type="ARBA" id="ARBA00037026"/>
    </source>
</evidence>
<feature type="region of interest" description="Disordered" evidence="12">
    <location>
        <begin position="157"/>
        <end position="208"/>
    </location>
</feature>
<evidence type="ECO:0000313" key="15">
    <source>
        <dbReference type="Proteomes" id="UP001497497"/>
    </source>
</evidence>
<evidence type="ECO:0000256" key="1">
    <source>
        <dbReference type="ARBA" id="ARBA00022694"/>
    </source>
</evidence>
<feature type="domain" description="A to I editase" evidence="13">
    <location>
        <begin position="62"/>
        <end position="490"/>
    </location>
</feature>
<feature type="compositionally biased region" description="Low complexity" evidence="12">
    <location>
        <begin position="185"/>
        <end position="194"/>
    </location>
</feature>
<keyword evidence="1" id="KW-0819">tRNA processing</keyword>
<evidence type="ECO:0000259" key="13">
    <source>
        <dbReference type="PROSITE" id="PS50141"/>
    </source>
</evidence>